<dbReference type="SUPFAM" id="SSF140500">
    <property type="entry name" value="BAS1536-like"/>
    <property type="match status" value="1"/>
</dbReference>
<evidence type="ECO:0008006" key="4">
    <source>
        <dbReference type="Google" id="ProtNLM"/>
    </source>
</evidence>
<dbReference type="RefSeq" id="WP_095656570.1">
    <property type="nucleotide sequence ID" value="NZ_NPOA01000012.1"/>
</dbReference>
<accession>A0A2A2IBD2</accession>
<comment type="caution">
    <text evidence="2">The sequence shown here is derived from an EMBL/GenBank/DDBJ whole genome shotgun (WGS) entry which is preliminary data.</text>
</comment>
<keyword evidence="3" id="KW-1185">Reference proteome</keyword>
<sequence length="55" mass="6502">MGPENTLENQIEQLRNKMYKAFEDKGDYDDIIKISQKLDGLLNQLEYLNNQKNKV</sequence>
<protein>
    <recommendedName>
        <fullName evidence="4">Spo0E family sporulation regulatory protein-aspartic acid phosphatase</fullName>
    </recommendedName>
</protein>
<evidence type="ECO:0000256" key="1">
    <source>
        <dbReference type="SAM" id="Coils"/>
    </source>
</evidence>
<organism evidence="2 3">
    <name type="scientific">Virgibacillus profundi</name>
    <dbReference type="NCBI Taxonomy" id="2024555"/>
    <lineage>
        <taxon>Bacteria</taxon>
        <taxon>Bacillati</taxon>
        <taxon>Bacillota</taxon>
        <taxon>Bacilli</taxon>
        <taxon>Bacillales</taxon>
        <taxon>Bacillaceae</taxon>
        <taxon>Virgibacillus</taxon>
    </lineage>
</organism>
<dbReference type="Proteomes" id="UP000218887">
    <property type="component" value="Unassembled WGS sequence"/>
</dbReference>
<feature type="coiled-coil region" evidence="1">
    <location>
        <begin position="4"/>
        <end position="51"/>
    </location>
</feature>
<dbReference type="InterPro" id="IPR036638">
    <property type="entry name" value="HLH_DNA-bd_sf"/>
</dbReference>
<reference evidence="2 3" key="1">
    <citation type="submission" date="2017-08" db="EMBL/GenBank/DDBJ databases">
        <title>Virgibacillus indicus sp. nov. and Virgibacillus profoundi sp. nov, two moderately halophilic bacteria isolated from marine sediment by using the Microfluidic Streak Plate.</title>
        <authorList>
            <person name="Xu B."/>
            <person name="Hu B."/>
            <person name="Wang J."/>
            <person name="Zhu Y."/>
            <person name="Huang L."/>
            <person name="Du W."/>
            <person name="Huang Y."/>
        </authorList>
    </citation>
    <scope>NUCLEOTIDE SEQUENCE [LARGE SCALE GENOMIC DNA]</scope>
    <source>
        <strain evidence="2 3">IO3-P3-H5</strain>
    </source>
</reference>
<dbReference type="EMBL" id="NPOA01000012">
    <property type="protein sequence ID" value="PAV28455.1"/>
    <property type="molecule type" value="Genomic_DNA"/>
</dbReference>
<dbReference type="InterPro" id="IPR018540">
    <property type="entry name" value="Spo0E-like"/>
</dbReference>
<dbReference type="AlphaFoldDB" id="A0A2A2IBD2"/>
<name>A0A2A2IBD2_9BACI</name>
<dbReference type="GO" id="GO:0043937">
    <property type="term" value="P:regulation of sporulation"/>
    <property type="evidence" value="ECO:0007669"/>
    <property type="project" value="InterPro"/>
</dbReference>
<evidence type="ECO:0000313" key="2">
    <source>
        <dbReference type="EMBL" id="PAV28455.1"/>
    </source>
</evidence>
<evidence type="ECO:0000313" key="3">
    <source>
        <dbReference type="Proteomes" id="UP000218887"/>
    </source>
</evidence>
<keyword evidence="1" id="KW-0175">Coiled coil</keyword>
<dbReference type="InterPro" id="IPR037208">
    <property type="entry name" value="Spo0E-like_sf"/>
</dbReference>
<dbReference type="OrthoDB" id="2973540at2"/>
<dbReference type="Pfam" id="PF09388">
    <property type="entry name" value="SpoOE-like"/>
    <property type="match status" value="1"/>
</dbReference>
<proteinExistence type="predicted"/>
<dbReference type="GO" id="GO:0046983">
    <property type="term" value="F:protein dimerization activity"/>
    <property type="evidence" value="ECO:0007669"/>
    <property type="project" value="InterPro"/>
</dbReference>
<dbReference type="Gene3D" id="4.10.280.10">
    <property type="entry name" value="Helix-loop-helix DNA-binding domain"/>
    <property type="match status" value="1"/>
</dbReference>
<gene>
    <name evidence="2" type="ORF">CIL05_16075</name>
</gene>